<dbReference type="AlphaFoldDB" id="A0A5M6DSP3"/>
<evidence type="ECO:0000313" key="2">
    <source>
        <dbReference type="EMBL" id="KAA5549140.1"/>
    </source>
</evidence>
<reference evidence="2 3" key="1">
    <citation type="submission" date="2019-09" db="EMBL/GenBank/DDBJ databases">
        <title>Genome sequence and assembly of Adhaeribacter sp.</title>
        <authorList>
            <person name="Chhetri G."/>
        </authorList>
    </citation>
    <scope>NUCLEOTIDE SEQUENCE [LARGE SCALE GENOMIC DNA]</scope>
    <source>
        <strain evidence="2 3">DK36</strain>
    </source>
</reference>
<keyword evidence="2" id="KW-0808">Transferase</keyword>
<dbReference type="PROSITE" id="PS51186">
    <property type="entry name" value="GNAT"/>
    <property type="match status" value="1"/>
</dbReference>
<dbReference type="SUPFAM" id="SSF55729">
    <property type="entry name" value="Acyl-CoA N-acyltransferases (Nat)"/>
    <property type="match status" value="1"/>
</dbReference>
<dbReference type="GO" id="GO:0008999">
    <property type="term" value="F:protein-N-terminal-alanine acetyltransferase activity"/>
    <property type="evidence" value="ECO:0007669"/>
    <property type="project" value="TreeGrafter"/>
</dbReference>
<gene>
    <name evidence="2" type="ORF">F0145_00650</name>
</gene>
<dbReference type="PANTHER" id="PTHR43792:SF9">
    <property type="entry name" value="RIBOSOMAL-PROTEIN-ALANINE ACETYLTRANSFERASE"/>
    <property type="match status" value="1"/>
</dbReference>
<accession>A0A5M6DSP3</accession>
<dbReference type="Pfam" id="PF13302">
    <property type="entry name" value="Acetyltransf_3"/>
    <property type="match status" value="1"/>
</dbReference>
<dbReference type="PANTHER" id="PTHR43792">
    <property type="entry name" value="GNAT FAMILY, PUTATIVE (AFU_ORTHOLOGUE AFUA_3G00765)-RELATED-RELATED"/>
    <property type="match status" value="1"/>
</dbReference>
<dbReference type="InterPro" id="IPR016181">
    <property type="entry name" value="Acyl_CoA_acyltransferase"/>
</dbReference>
<protein>
    <submittedName>
        <fullName evidence="2">GNAT family N-acetyltransferase</fullName>
    </submittedName>
</protein>
<dbReference type="Proteomes" id="UP000323426">
    <property type="component" value="Unassembled WGS sequence"/>
</dbReference>
<name>A0A5M6DSP3_9BACT</name>
<dbReference type="Gene3D" id="3.40.630.30">
    <property type="match status" value="1"/>
</dbReference>
<evidence type="ECO:0000259" key="1">
    <source>
        <dbReference type="PROSITE" id="PS51186"/>
    </source>
</evidence>
<dbReference type="RefSeq" id="WP_150086135.1">
    <property type="nucleotide sequence ID" value="NZ_VWSF01000001.1"/>
</dbReference>
<dbReference type="InterPro" id="IPR000182">
    <property type="entry name" value="GNAT_dom"/>
</dbReference>
<sequence>MFRINTKSAFGFPVLQTNRLELREIRLADQMQVYLALSNPEIIRYYGVEYHSYLATGEQMNWYQNLYQNKTGLWWALTLNNFSELIGACGFYNLQALHRKAELGYWLLPNYWRQGLMQEALERIIVYGQQHLNLHRIEAYAETENKASGQLLRRLGFQHEGTLTDTEIKHGKFISLDIFALLNR</sequence>
<feature type="domain" description="N-acetyltransferase" evidence="1">
    <location>
        <begin position="20"/>
        <end position="175"/>
    </location>
</feature>
<keyword evidence="3" id="KW-1185">Reference proteome</keyword>
<proteinExistence type="predicted"/>
<dbReference type="EMBL" id="VWSF01000001">
    <property type="protein sequence ID" value="KAA5549140.1"/>
    <property type="molecule type" value="Genomic_DNA"/>
</dbReference>
<dbReference type="InterPro" id="IPR051531">
    <property type="entry name" value="N-acetyltransferase"/>
</dbReference>
<evidence type="ECO:0000313" key="3">
    <source>
        <dbReference type="Proteomes" id="UP000323426"/>
    </source>
</evidence>
<dbReference type="GO" id="GO:0005737">
    <property type="term" value="C:cytoplasm"/>
    <property type="evidence" value="ECO:0007669"/>
    <property type="project" value="TreeGrafter"/>
</dbReference>
<organism evidence="2 3">
    <name type="scientific">Adhaeribacter rhizoryzae</name>
    <dbReference type="NCBI Taxonomy" id="2607907"/>
    <lineage>
        <taxon>Bacteria</taxon>
        <taxon>Pseudomonadati</taxon>
        <taxon>Bacteroidota</taxon>
        <taxon>Cytophagia</taxon>
        <taxon>Cytophagales</taxon>
        <taxon>Hymenobacteraceae</taxon>
        <taxon>Adhaeribacter</taxon>
    </lineage>
</organism>
<comment type="caution">
    <text evidence="2">The sequence shown here is derived from an EMBL/GenBank/DDBJ whole genome shotgun (WGS) entry which is preliminary data.</text>
</comment>